<sequence length="268" mass="30589">MGSSAEMKGKNVTAMRRKHTSRKISLAPVVVDDKKMHRMIHKKSLATLGVESQEAENGKEAVDICLSAKPSTSSSWTMTCLSWTDERGKNSWQFGLNDRKRSLLLALSSYRLSRKSMQSSQVDDLHVIFHEDEVEAIALKTDINNFLSIFSFLAFNTKSGQQFLVDHAVHLAVVHYRSDELFRERKVNQELTWSSAEMKGKNVIVDETETYFTKKPTPLVVDDSKMHRMIHKKLLATLGVESQESENGKEVVRYLSFRRRLQPHPHGI</sequence>
<dbReference type="Gene3D" id="3.40.50.2300">
    <property type="match status" value="2"/>
</dbReference>
<dbReference type="SUPFAM" id="SSF52172">
    <property type="entry name" value="CheY-like"/>
    <property type="match status" value="1"/>
</dbReference>
<reference evidence="3 4" key="1">
    <citation type="submission" date="2024-01" db="EMBL/GenBank/DDBJ databases">
        <title>Genome assemblies of Stephania.</title>
        <authorList>
            <person name="Yang L."/>
        </authorList>
    </citation>
    <scope>NUCLEOTIDE SEQUENCE [LARGE SCALE GENOMIC DNA]</scope>
    <source>
        <strain evidence="3">QJT</strain>
        <tissue evidence="3">Leaf</tissue>
    </source>
</reference>
<name>A0AAP0HJ49_9MAGN</name>
<dbReference type="PANTHER" id="PTHR43228">
    <property type="entry name" value="TWO-COMPONENT RESPONSE REGULATOR"/>
    <property type="match status" value="1"/>
</dbReference>
<evidence type="ECO:0000256" key="1">
    <source>
        <dbReference type="PROSITE-ProRule" id="PRU00169"/>
    </source>
</evidence>
<comment type="caution">
    <text evidence="1">Lacks conserved residue(s) required for the propagation of feature annotation.</text>
</comment>
<keyword evidence="4" id="KW-1185">Reference proteome</keyword>
<feature type="domain" description="Response regulatory" evidence="2">
    <location>
        <begin position="217"/>
        <end position="268"/>
    </location>
</feature>
<dbReference type="PANTHER" id="PTHR43228:SF12">
    <property type="entry name" value="TWO-COMPONENT RESPONSE REGULATOR 24"/>
    <property type="match status" value="1"/>
</dbReference>
<dbReference type="InterPro" id="IPR052048">
    <property type="entry name" value="ST_Response_Regulator"/>
</dbReference>
<gene>
    <name evidence="3" type="ORF">Sjap_023610</name>
</gene>
<dbReference type="PROSITE" id="PS50110">
    <property type="entry name" value="RESPONSE_REGULATORY"/>
    <property type="match status" value="1"/>
</dbReference>
<dbReference type="GO" id="GO:0000160">
    <property type="term" value="P:phosphorelay signal transduction system"/>
    <property type="evidence" value="ECO:0007669"/>
    <property type="project" value="InterPro"/>
</dbReference>
<dbReference type="InterPro" id="IPR011006">
    <property type="entry name" value="CheY-like_superfamily"/>
</dbReference>
<dbReference type="AlphaFoldDB" id="A0AAP0HJ49"/>
<dbReference type="Proteomes" id="UP001417504">
    <property type="component" value="Unassembled WGS sequence"/>
</dbReference>
<dbReference type="InterPro" id="IPR001789">
    <property type="entry name" value="Sig_transdc_resp-reg_receiver"/>
</dbReference>
<organism evidence="3 4">
    <name type="scientific">Stephania japonica</name>
    <dbReference type="NCBI Taxonomy" id="461633"/>
    <lineage>
        <taxon>Eukaryota</taxon>
        <taxon>Viridiplantae</taxon>
        <taxon>Streptophyta</taxon>
        <taxon>Embryophyta</taxon>
        <taxon>Tracheophyta</taxon>
        <taxon>Spermatophyta</taxon>
        <taxon>Magnoliopsida</taxon>
        <taxon>Ranunculales</taxon>
        <taxon>Menispermaceae</taxon>
        <taxon>Menispermoideae</taxon>
        <taxon>Cissampelideae</taxon>
        <taxon>Stephania</taxon>
    </lineage>
</organism>
<evidence type="ECO:0000313" key="3">
    <source>
        <dbReference type="EMBL" id="KAK9090433.1"/>
    </source>
</evidence>
<protein>
    <recommendedName>
        <fullName evidence="2">Response regulatory domain-containing protein</fullName>
    </recommendedName>
</protein>
<dbReference type="EMBL" id="JBBNAE010000010">
    <property type="protein sequence ID" value="KAK9090433.1"/>
    <property type="molecule type" value="Genomic_DNA"/>
</dbReference>
<evidence type="ECO:0000313" key="4">
    <source>
        <dbReference type="Proteomes" id="UP001417504"/>
    </source>
</evidence>
<proteinExistence type="predicted"/>
<accession>A0AAP0HJ49</accession>
<evidence type="ECO:0000259" key="2">
    <source>
        <dbReference type="PROSITE" id="PS50110"/>
    </source>
</evidence>
<comment type="caution">
    <text evidence="3">The sequence shown here is derived from an EMBL/GenBank/DDBJ whole genome shotgun (WGS) entry which is preliminary data.</text>
</comment>